<dbReference type="AlphaFoldDB" id="I4DA59"/>
<evidence type="ECO:0000256" key="5">
    <source>
        <dbReference type="SAM" id="MobiDB-lite"/>
    </source>
</evidence>
<keyword evidence="9" id="KW-0969">Cilium</keyword>
<evidence type="ECO:0000256" key="1">
    <source>
        <dbReference type="ARBA" id="ARBA00004117"/>
    </source>
</evidence>
<comment type="similarity">
    <text evidence="2 4">Belongs to the flagella basal body rod proteins family.</text>
</comment>
<evidence type="ECO:0000256" key="2">
    <source>
        <dbReference type="ARBA" id="ARBA00009677"/>
    </source>
</evidence>
<dbReference type="Pfam" id="PF22692">
    <property type="entry name" value="LlgE_F_G_D1"/>
    <property type="match status" value="1"/>
</dbReference>
<organism evidence="9 10">
    <name type="scientific">Desulfosporosinus acidiphilus (strain DSM 22704 / JCM 16185 / SJ4)</name>
    <dbReference type="NCBI Taxonomy" id="646529"/>
    <lineage>
        <taxon>Bacteria</taxon>
        <taxon>Bacillati</taxon>
        <taxon>Bacillota</taxon>
        <taxon>Clostridia</taxon>
        <taxon>Eubacteriales</taxon>
        <taxon>Desulfitobacteriaceae</taxon>
        <taxon>Desulfosporosinus</taxon>
    </lineage>
</organism>
<protein>
    <recommendedName>
        <fullName evidence="4">Flagellar hook protein FlgE</fullName>
    </recommendedName>
</protein>
<dbReference type="InterPro" id="IPR053967">
    <property type="entry name" value="LlgE_F_G-like_D1"/>
</dbReference>
<evidence type="ECO:0000256" key="4">
    <source>
        <dbReference type="RuleBase" id="RU362116"/>
    </source>
</evidence>
<evidence type="ECO:0000259" key="8">
    <source>
        <dbReference type="Pfam" id="PF22692"/>
    </source>
</evidence>
<dbReference type="PROSITE" id="PS00588">
    <property type="entry name" value="FLAGELLA_BB_ROD"/>
    <property type="match status" value="1"/>
</dbReference>
<dbReference type="GO" id="GO:0071978">
    <property type="term" value="P:bacterial-type flagellum-dependent swarming motility"/>
    <property type="evidence" value="ECO:0007669"/>
    <property type="project" value="TreeGrafter"/>
</dbReference>
<evidence type="ECO:0000259" key="6">
    <source>
        <dbReference type="Pfam" id="PF00460"/>
    </source>
</evidence>
<dbReference type="Pfam" id="PF00460">
    <property type="entry name" value="Flg_bb_rod"/>
    <property type="match status" value="1"/>
</dbReference>
<dbReference type="EMBL" id="CP003639">
    <property type="protein sequence ID" value="AFM42683.1"/>
    <property type="molecule type" value="Genomic_DNA"/>
</dbReference>
<proteinExistence type="inferred from homology"/>
<evidence type="ECO:0000313" key="9">
    <source>
        <dbReference type="EMBL" id="AFM42683.1"/>
    </source>
</evidence>
<dbReference type="PANTHER" id="PTHR30435:SF1">
    <property type="entry name" value="FLAGELLAR HOOK PROTEIN FLGE"/>
    <property type="match status" value="1"/>
</dbReference>
<dbReference type="KEGG" id="dai:Desaci_3802"/>
<dbReference type="PANTHER" id="PTHR30435">
    <property type="entry name" value="FLAGELLAR PROTEIN"/>
    <property type="match status" value="1"/>
</dbReference>
<dbReference type="Proteomes" id="UP000002892">
    <property type="component" value="Chromosome"/>
</dbReference>
<dbReference type="InterPro" id="IPR010930">
    <property type="entry name" value="Flg_bb/hook_C_dom"/>
</dbReference>
<dbReference type="GO" id="GO:0005829">
    <property type="term" value="C:cytosol"/>
    <property type="evidence" value="ECO:0007669"/>
    <property type="project" value="TreeGrafter"/>
</dbReference>
<comment type="function">
    <text evidence="4">A flexible structure which links the flagellar filament to the drive apparatus in the basal body.</text>
</comment>
<feature type="compositionally biased region" description="Polar residues" evidence="5">
    <location>
        <begin position="56"/>
        <end position="76"/>
    </location>
</feature>
<dbReference type="GO" id="GO:0009424">
    <property type="term" value="C:bacterial-type flagellum hook"/>
    <property type="evidence" value="ECO:0007669"/>
    <property type="project" value="TreeGrafter"/>
</dbReference>
<dbReference type="Pfam" id="PF06429">
    <property type="entry name" value="Flg_bbr_C"/>
    <property type="match status" value="1"/>
</dbReference>
<dbReference type="InterPro" id="IPR020013">
    <property type="entry name" value="Flagellar_FlgE/F/G"/>
</dbReference>
<dbReference type="GO" id="GO:0009425">
    <property type="term" value="C:bacterial-type flagellum basal body"/>
    <property type="evidence" value="ECO:0007669"/>
    <property type="project" value="UniProtKB-SubCell"/>
</dbReference>
<dbReference type="HOGENOM" id="CLU_013687_0_1_9"/>
<dbReference type="InterPro" id="IPR037925">
    <property type="entry name" value="FlgE/F/G-like"/>
</dbReference>
<accession>I4DA59</accession>
<reference evidence="9 10" key="1">
    <citation type="journal article" date="2012" name="J. Bacteriol.">
        <title>Complete genome sequences of Desulfosporosinus orientis DSM765T, Desulfosporosinus youngiae DSM17734T, Desulfosporosinus meridiei DSM13257T, and Desulfosporosinus acidiphilus DSM22704T.</title>
        <authorList>
            <person name="Pester M."/>
            <person name="Brambilla E."/>
            <person name="Alazard D."/>
            <person name="Rattei T."/>
            <person name="Weinmaier T."/>
            <person name="Han J."/>
            <person name="Lucas S."/>
            <person name="Lapidus A."/>
            <person name="Cheng J.F."/>
            <person name="Goodwin L."/>
            <person name="Pitluck S."/>
            <person name="Peters L."/>
            <person name="Ovchinnikova G."/>
            <person name="Teshima H."/>
            <person name="Detter J.C."/>
            <person name="Han C.S."/>
            <person name="Tapia R."/>
            <person name="Land M.L."/>
            <person name="Hauser L."/>
            <person name="Kyrpides N.C."/>
            <person name="Ivanova N.N."/>
            <person name="Pagani I."/>
            <person name="Huntmann M."/>
            <person name="Wei C.L."/>
            <person name="Davenport K.W."/>
            <person name="Daligault H."/>
            <person name="Chain P.S."/>
            <person name="Chen A."/>
            <person name="Mavromatis K."/>
            <person name="Markowitz V."/>
            <person name="Szeto E."/>
            <person name="Mikhailova N."/>
            <person name="Pati A."/>
            <person name="Wagner M."/>
            <person name="Woyke T."/>
            <person name="Ollivier B."/>
            <person name="Klenk H.P."/>
            <person name="Spring S."/>
            <person name="Loy A."/>
        </authorList>
    </citation>
    <scope>NUCLEOTIDE SEQUENCE [LARGE SCALE GENOMIC DNA]</scope>
    <source>
        <strain evidence="10">DSM 22704 / JCM 16185 / SJ4</strain>
    </source>
</reference>
<feature type="region of interest" description="Disordered" evidence="5">
    <location>
        <begin position="50"/>
        <end position="78"/>
    </location>
</feature>
<keyword evidence="3 4" id="KW-0975">Bacterial flagellum</keyword>
<name>I4DA59_DESAJ</name>
<dbReference type="InterPro" id="IPR001444">
    <property type="entry name" value="Flag_bb_rod_N"/>
</dbReference>
<feature type="domain" description="Flagellar hook protein FlgE/F/G-like D1" evidence="8">
    <location>
        <begin position="106"/>
        <end position="183"/>
    </location>
</feature>
<sequence>MMRSLYSAISGLKAHQTKMDVIGNNIANVNTTGFKRSSVTFATALSQSIRGAGTPTPASGTAPSSTGGDTGGTNPIQIGLGTSVGAINQIMTQGSNETTGVPTDMMIQGNGFFALQDGNQVVYTRSGAFSFDAQGYLVDPSTGAYVLDASSTVPQGSTTASPKYIQVPTGDTYSIDATGKVTAYKDGAVDSSAGGNIGIALFANPAGLTSIGNNYYLPSNNSGDSGATTPDNPTLYGIGATSNYPTGTSLVTGSLEMSNVDLSQEMTDMITAQRGFQANSRVITVSDTLLQELIDLKRS</sequence>
<keyword evidence="9" id="KW-0966">Cell projection</keyword>
<evidence type="ECO:0000313" key="10">
    <source>
        <dbReference type="Proteomes" id="UP000002892"/>
    </source>
</evidence>
<dbReference type="eggNOG" id="COG4786">
    <property type="taxonomic scope" value="Bacteria"/>
</dbReference>
<comment type="subcellular location">
    <subcellularLocation>
        <location evidence="1 4">Bacterial flagellum basal body</location>
    </subcellularLocation>
</comment>
<keyword evidence="10" id="KW-1185">Reference proteome</keyword>
<dbReference type="InterPro" id="IPR019776">
    <property type="entry name" value="Flagellar_basal_body_rod_CS"/>
</dbReference>
<dbReference type="RefSeq" id="WP_014828670.1">
    <property type="nucleotide sequence ID" value="NC_018068.1"/>
</dbReference>
<dbReference type="OrthoDB" id="9804559at2"/>
<keyword evidence="9" id="KW-0282">Flagellum</keyword>
<evidence type="ECO:0000256" key="3">
    <source>
        <dbReference type="ARBA" id="ARBA00023143"/>
    </source>
</evidence>
<gene>
    <name evidence="9" type="ordered locus">Desaci_3802</name>
</gene>
<dbReference type="STRING" id="646529.Desaci_3802"/>
<feature type="domain" description="Flagellar basal-body/hook protein C-terminal" evidence="7">
    <location>
        <begin position="252"/>
        <end position="296"/>
    </location>
</feature>
<dbReference type="NCBIfam" id="TIGR03506">
    <property type="entry name" value="FlgEFG_subfam"/>
    <property type="match status" value="2"/>
</dbReference>
<dbReference type="SUPFAM" id="SSF117143">
    <property type="entry name" value="Flagellar hook protein flgE"/>
    <property type="match status" value="1"/>
</dbReference>
<evidence type="ECO:0000259" key="7">
    <source>
        <dbReference type="Pfam" id="PF06429"/>
    </source>
</evidence>
<feature type="domain" description="Flagellar basal body rod protein N-terminal" evidence="6">
    <location>
        <begin position="5"/>
        <end position="35"/>
    </location>
</feature>